<keyword evidence="3" id="KW-1185">Reference proteome</keyword>
<dbReference type="EMBL" id="JABFUD020000022">
    <property type="protein sequence ID" value="KAI5062440.1"/>
    <property type="molecule type" value="Genomic_DNA"/>
</dbReference>
<comment type="caution">
    <text evidence="2">The sequence shown here is derived from an EMBL/GenBank/DDBJ whole genome shotgun (WGS) entry which is preliminary data.</text>
</comment>
<dbReference type="Proteomes" id="UP000886520">
    <property type="component" value="Chromosome 22"/>
</dbReference>
<feature type="domain" description="AB hydrolase-1" evidence="1">
    <location>
        <begin position="139"/>
        <end position="214"/>
    </location>
</feature>
<dbReference type="Pfam" id="PF12697">
    <property type="entry name" value="Abhydrolase_6"/>
    <property type="match status" value="1"/>
</dbReference>
<protein>
    <recommendedName>
        <fullName evidence="1">AB hydrolase-1 domain-containing protein</fullName>
    </recommendedName>
</protein>
<evidence type="ECO:0000259" key="1">
    <source>
        <dbReference type="Pfam" id="PF12697"/>
    </source>
</evidence>
<proteinExistence type="predicted"/>
<dbReference type="SUPFAM" id="SSF53474">
    <property type="entry name" value="alpha/beta-Hydrolases"/>
    <property type="match status" value="2"/>
</dbReference>
<reference evidence="2" key="1">
    <citation type="submission" date="2021-01" db="EMBL/GenBank/DDBJ databases">
        <title>Adiantum capillus-veneris genome.</title>
        <authorList>
            <person name="Fang Y."/>
            <person name="Liao Q."/>
        </authorList>
    </citation>
    <scope>NUCLEOTIDE SEQUENCE</scope>
    <source>
        <strain evidence="2">H3</strain>
        <tissue evidence="2">Leaf</tissue>
    </source>
</reference>
<dbReference type="PANTHER" id="PTHR31479">
    <property type="entry name" value="ALPHA/BETA-HYDROLASES SUPERFAMILY PROTEIN"/>
    <property type="match status" value="1"/>
</dbReference>
<dbReference type="Gene3D" id="3.40.50.1820">
    <property type="entry name" value="alpha/beta hydrolase"/>
    <property type="match status" value="1"/>
</dbReference>
<gene>
    <name evidence="2" type="ORF">GOP47_0022979</name>
</gene>
<dbReference type="InterPro" id="IPR000073">
    <property type="entry name" value="AB_hydrolase_1"/>
</dbReference>
<dbReference type="InterPro" id="IPR029058">
    <property type="entry name" value="AB_hydrolase_fold"/>
</dbReference>
<name>A0A9D4Z621_ADICA</name>
<sequence length="351" mass="39218">MKTDANPRDVFDLSGPIHLCGRRLAPGDKQGLMAALAQAIYVAENDRLKGRLGTYALAPKWSMELGYAPVKYIHEEEEEIGPIIGATFQRIDTVEVLEQDANVTPIMVVALRGMMLGNEESIHNDMLTNLQLILHQLHTTARFTKAMELIRDAISEVGHERVSIVGHSLGAALALLAGQMLVSEGILVDTHMFNPPYPAPPVQYIKSRRVKLALNLVGMAVATGVSHLLLDSDKRHGITHAFFSLRRWVPHLYINARDPICSSYIGYFMTRDFMQKVGAGPLAQQAAPVSLQGTIHQYLRDDCKTFHLIPCAHVHVATKRSSKLVRAHGLHQWWWPDLEVDHQEVHMVMDE</sequence>
<organism evidence="2 3">
    <name type="scientific">Adiantum capillus-veneris</name>
    <name type="common">Maidenhair fern</name>
    <dbReference type="NCBI Taxonomy" id="13818"/>
    <lineage>
        <taxon>Eukaryota</taxon>
        <taxon>Viridiplantae</taxon>
        <taxon>Streptophyta</taxon>
        <taxon>Embryophyta</taxon>
        <taxon>Tracheophyta</taxon>
        <taxon>Polypodiopsida</taxon>
        <taxon>Polypodiidae</taxon>
        <taxon>Polypodiales</taxon>
        <taxon>Pteridineae</taxon>
        <taxon>Pteridaceae</taxon>
        <taxon>Vittarioideae</taxon>
        <taxon>Adiantum</taxon>
    </lineage>
</organism>
<accession>A0A9D4Z621</accession>
<evidence type="ECO:0000313" key="2">
    <source>
        <dbReference type="EMBL" id="KAI5062440.1"/>
    </source>
</evidence>
<dbReference type="OrthoDB" id="58570at2759"/>
<evidence type="ECO:0000313" key="3">
    <source>
        <dbReference type="Proteomes" id="UP000886520"/>
    </source>
</evidence>
<dbReference type="PANTHER" id="PTHR31479:SF2">
    <property type="entry name" value="ALPHA_BETA-HYDROLASES SUPERFAMILY PROTEIN"/>
    <property type="match status" value="1"/>
</dbReference>
<dbReference type="AlphaFoldDB" id="A0A9D4Z621"/>